<reference evidence="2" key="1">
    <citation type="journal article" date="2022" name="Int. J. Mol. Sci.">
        <title>Draft Genome of Tanacetum Coccineum: Genomic Comparison of Closely Related Tanacetum-Family Plants.</title>
        <authorList>
            <person name="Yamashiro T."/>
            <person name="Shiraishi A."/>
            <person name="Nakayama K."/>
            <person name="Satake H."/>
        </authorList>
    </citation>
    <scope>NUCLEOTIDE SEQUENCE</scope>
</reference>
<protein>
    <submittedName>
        <fullName evidence="2">Uncharacterized protein</fullName>
    </submittedName>
</protein>
<feature type="compositionally biased region" description="Polar residues" evidence="1">
    <location>
        <begin position="33"/>
        <end position="69"/>
    </location>
</feature>
<dbReference type="Proteomes" id="UP001151760">
    <property type="component" value="Unassembled WGS sequence"/>
</dbReference>
<feature type="region of interest" description="Disordered" evidence="1">
    <location>
        <begin position="18"/>
        <end position="86"/>
    </location>
</feature>
<reference evidence="2" key="2">
    <citation type="submission" date="2022-01" db="EMBL/GenBank/DDBJ databases">
        <authorList>
            <person name="Yamashiro T."/>
            <person name="Shiraishi A."/>
            <person name="Satake H."/>
            <person name="Nakayama K."/>
        </authorList>
    </citation>
    <scope>NUCLEOTIDE SEQUENCE</scope>
</reference>
<keyword evidence="3" id="KW-1185">Reference proteome</keyword>
<organism evidence="2 3">
    <name type="scientific">Tanacetum coccineum</name>
    <dbReference type="NCBI Taxonomy" id="301880"/>
    <lineage>
        <taxon>Eukaryota</taxon>
        <taxon>Viridiplantae</taxon>
        <taxon>Streptophyta</taxon>
        <taxon>Embryophyta</taxon>
        <taxon>Tracheophyta</taxon>
        <taxon>Spermatophyta</taxon>
        <taxon>Magnoliopsida</taxon>
        <taxon>eudicotyledons</taxon>
        <taxon>Gunneridae</taxon>
        <taxon>Pentapetalae</taxon>
        <taxon>asterids</taxon>
        <taxon>campanulids</taxon>
        <taxon>Asterales</taxon>
        <taxon>Asteraceae</taxon>
        <taxon>Asteroideae</taxon>
        <taxon>Anthemideae</taxon>
        <taxon>Anthemidinae</taxon>
        <taxon>Tanacetum</taxon>
    </lineage>
</organism>
<evidence type="ECO:0000313" key="3">
    <source>
        <dbReference type="Proteomes" id="UP001151760"/>
    </source>
</evidence>
<proteinExistence type="predicted"/>
<evidence type="ECO:0000256" key="1">
    <source>
        <dbReference type="SAM" id="MobiDB-lite"/>
    </source>
</evidence>
<gene>
    <name evidence="2" type="ORF">Tco_1030838</name>
</gene>
<feature type="compositionally biased region" description="Polar residues" evidence="1">
    <location>
        <begin position="76"/>
        <end position="86"/>
    </location>
</feature>
<dbReference type="EMBL" id="BQNB010018177">
    <property type="protein sequence ID" value="GJT71552.1"/>
    <property type="molecule type" value="Genomic_DNA"/>
</dbReference>
<accession>A0ABQ5G7C3</accession>
<sequence length="109" mass="11948">MSVRPIWRKKLNYCNTSNEVDVNLPTPMPKPQSPLQEPSQENPPNTPSNHDSLKSHSLSLGDSCDTNVEQALIPPQSANQTQLTQPSFPHLLINPLMASVLHAQTSSSP</sequence>
<name>A0ABQ5G7C3_9ASTR</name>
<evidence type="ECO:0000313" key="2">
    <source>
        <dbReference type="EMBL" id="GJT71552.1"/>
    </source>
</evidence>
<comment type="caution">
    <text evidence="2">The sequence shown here is derived from an EMBL/GenBank/DDBJ whole genome shotgun (WGS) entry which is preliminary data.</text>
</comment>